<organism evidence="6 7">
    <name type="scientific">Dipteronia sinensis</name>
    <dbReference type="NCBI Taxonomy" id="43782"/>
    <lineage>
        <taxon>Eukaryota</taxon>
        <taxon>Viridiplantae</taxon>
        <taxon>Streptophyta</taxon>
        <taxon>Embryophyta</taxon>
        <taxon>Tracheophyta</taxon>
        <taxon>Spermatophyta</taxon>
        <taxon>Magnoliopsida</taxon>
        <taxon>eudicotyledons</taxon>
        <taxon>Gunneridae</taxon>
        <taxon>Pentapetalae</taxon>
        <taxon>rosids</taxon>
        <taxon>malvids</taxon>
        <taxon>Sapindales</taxon>
        <taxon>Sapindaceae</taxon>
        <taxon>Hippocastanoideae</taxon>
        <taxon>Acereae</taxon>
        <taxon>Dipteronia</taxon>
    </lineage>
</organism>
<gene>
    <name evidence="6" type="ORF">Dsin_015303</name>
</gene>
<evidence type="ECO:0000256" key="4">
    <source>
        <dbReference type="ARBA" id="ARBA00023163"/>
    </source>
</evidence>
<comment type="subcellular location">
    <subcellularLocation>
        <location evidence="1">Nucleus</location>
    </subcellularLocation>
</comment>
<dbReference type="InterPro" id="IPR015300">
    <property type="entry name" value="DNA-bd_pseudobarrel_sf"/>
</dbReference>
<dbReference type="PANTHER" id="PTHR34269:SF11">
    <property type="entry name" value="B3 DOMAIN PROTEIN"/>
    <property type="match status" value="1"/>
</dbReference>
<evidence type="ECO:0000313" key="7">
    <source>
        <dbReference type="Proteomes" id="UP001281410"/>
    </source>
</evidence>
<evidence type="ECO:0000256" key="5">
    <source>
        <dbReference type="ARBA" id="ARBA00023242"/>
    </source>
</evidence>
<dbReference type="EMBL" id="JANJYJ010000005">
    <property type="protein sequence ID" value="KAK3210597.1"/>
    <property type="molecule type" value="Genomic_DNA"/>
</dbReference>
<protein>
    <recommendedName>
        <fullName evidence="8">TF-B3 domain-containing protein</fullName>
    </recommendedName>
</protein>
<keyword evidence="4" id="KW-0804">Transcription</keyword>
<accession>A0AAE0AC81</accession>
<sequence>MAHTPDFTNKITLTEVDVQPGRDYVTLNKEEVEEHIFIHWPDYIITSATIDDIKIFIKDVDTKSNHEVNFRCYGDACIFQGLWGYNFIQRRSLRAGDQIGICYDLTFGVMCFSVLMRNYL</sequence>
<dbReference type="InterPro" id="IPR051442">
    <property type="entry name" value="B3_domain"/>
</dbReference>
<dbReference type="Proteomes" id="UP001281410">
    <property type="component" value="Unassembled WGS sequence"/>
</dbReference>
<dbReference type="GO" id="GO:0005634">
    <property type="term" value="C:nucleus"/>
    <property type="evidence" value="ECO:0007669"/>
    <property type="project" value="UniProtKB-SubCell"/>
</dbReference>
<evidence type="ECO:0000313" key="6">
    <source>
        <dbReference type="EMBL" id="KAK3210597.1"/>
    </source>
</evidence>
<keyword evidence="3" id="KW-0238">DNA-binding</keyword>
<dbReference type="Gene3D" id="2.40.330.10">
    <property type="entry name" value="DNA-binding pseudobarrel domain"/>
    <property type="match status" value="1"/>
</dbReference>
<keyword evidence="2" id="KW-0805">Transcription regulation</keyword>
<name>A0AAE0AC81_9ROSI</name>
<evidence type="ECO:0000256" key="1">
    <source>
        <dbReference type="ARBA" id="ARBA00004123"/>
    </source>
</evidence>
<evidence type="ECO:0000256" key="3">
    <source>
        <dbReference type="ARBA" id="ARBA00023125"/>
    </source>
</evidence>
<comment type="caution">
    <text evidence="6">The sequence shown here is derived from an EMBL/GenBank/DDBJ whole genome shotgun (WGS) entry which is preliminary data.</text>
</comment>
<dbReference type="PANTHER" id="PTHR34269">
    <property type="entry name" value="TRANSCRIPTION FACTOR B3-DOMAIN FAMILY-RELATED"/>
    <property type="match status" value="1"/>
</dbReference>
<dbReference type="GO" id="GO:0003677">
    <property type="term" value="F:DNA binding"/>
    <property type="evidence" value="ECO:0007669"/>
    <property type="project" value="UniProtKB-KW"/>
</dbReference>
<proteinExistence type="predicted"/>
<evidence type="ECO:0000256" key="2">
    <source>
        <dbReference type="ARBA" id="ARBA00023015"/>
    </source>
</evidence>
<evidence type="ECO:0008006" key="8">
    <source>
        <dbReference type="Google" id="ProtNLM"/>
    </source>
</evidence>
<reference evidence="6" key="1">
    <citation type="journal article" date="2023" name="Plant J.">
        <title>Genome sequences and population genomics provide insights into the demographic history, inbreeding, and mutation load of two 'living fossil' tree species of Dipteronia.</title>
        <authorList>
            <person name="Feng Y."/>
            <person name="Comes H.P."/>
            <person name="Chen J."/>
            <person name="Zhu S."/>
            <person name="Lu R."/>
            <person name="Zhang X."/>
            <person name="Li P."/>
            <person name="Qiu J."/>
            <person name="Olsen K.M."/>
            <person name="Qiu Y."/>
        </authorList>
    </citation>
    <scope>NUCLEOTIDE SEQUENCE</scope>
    <source>
        <strain evidence="6">NBL</strain>
    </source>
</reference>
<keyword evidence="7" id="KW-1185">Reference proteome</keyword>
<keyword evidence="5" id="KW-0539">Nucleus</keyword>
<dbReference type="AlphaFoldDB" id="A0AAE0AC81"/>